<dbReference type="AlphaFoldDB" id="A0A4S9D707"/>
<evidence type="ECO:0000313" key="4">
    <source>
        <dbReference type="EMBL" id="THX14714.1"/>
    </source>
</evidence>
<evidence type="ECO:0000256" key="2">
    <source>
        <dbReference type="ARBA" id="ARBA00022801"/>
    </source>
</evidence>
<proteinExistence type="inferred from homology"/>
<dbReference type="InterPro" id="IPR002018">
    <property type="entry name" value="CarbesteraseB"/>
</dbReference>
<keyword evidence="2 4" id="KW-0378">Hydrolase</keyword>
<evidence type="ECO:0000256" key="1">
    <source>
        <dbReference type="ARBA" id="ARBA00005964"/>
    </source>
</evidence>
<dbReference type="InterPro" id="IPR029058">
    <property type="entry name" value="AB_hydrolase_fold"/>
</dbReference>
<evidence type="ECO:0000259" key="3">
    <source>
        <dbReference type="Pfam" id="PF00135"/>
    </source>
</evidence>
<protein>
    <submittedName>
        <fullName evidence="4">Alpha/beta-hydrolase</fullName>
    </submittedName>
</protein>
<reference evidence="4" key="1">
    <citation type="submission" date="2018-10" db="EMBL/GenBank/DDBJ databases">
        <title>Fifty Aureobasidium pullulans genomes reveal a recombining polyextremotolerant generalist.</title>
        <authorList>
            <person name="Gostincar C."/>
            <person name="Turk M."/>
            <person name="Zajc J."/>
            <person name="Gunde-Cimerman N."/>
        </authorList>
    </citation>
    <scope>NUCLEOTIDE SEQUENCE [LARGE SCALE GENOMIC DNA]</scope>
    <source>
        <strain evidence="4">EXF-10085</strain>
    </source>
</reference>
<sequence>MLTGIAHVNLTVPAGTLDEAEAFYSNTLGMGRVPVPELQRDRLAWFDITPKGQQVHIAFGPPNEESSRHPCFRVESPEALLKLQGRVFEHFEAGGKGAPKAADKPGNANSATNNNKTSAALLLGTPLTLASALTACESLHENLWSPLLLPFTAGLNNSLAYEVFSGRVASSQLFWTGQFQSRPSSSKYAGSPSHSRPPHQSPQCQGFDVNGDMHHVSCNARLPVLCSQTAPASNITYADNSPPYQISQAVGSQTLIGYRDFLTFRFMGVRFAAEPERFTYSSVYEGTGTNDALEPAPECLTLPNNGSTDCLFLNIWTISLPRPGAKQNLKPVMVYIYGGGFTTGSASNPTNDGGNLAARGDVVVVDIAYRLSTLGFLALDDGVHNGNYFLSDQIAALEWVQKHIESFGGDPSRVTIFGESAGAESVNALMASPKGKGLFHGAILQSNYYQPYVPLVTAVNQSTTPILNLAGCRDAANQLACLQAYNATELLGLKIVFNYPVVDGTYLVSESIDLNSTTDVTNRVPVIMGVNRDEEGVLGTVYPTTNLTTGIDDIAAANHLNASDILASDLFPLGASDNNNATLNVFDTTTRISTDVSFRCSNQFEAYAGVKDAYNPNLVCAAPITPSHPYGDPSQEYFKCHAGDLANTFGNVARVGFPDRDGLDAKFGQLITDYWTSFARDLDPNPDMAYLKVRGYWNTIAQIEKSGAWEKVDLEQPMMMELQWNSIMMPFRDVEQCAVLGYPLDFLTR</sequence>
<dbReference type="InterPro" id="IPR029068">
    <property type="entry name" value="Glyas_Bleomycin-R_OHBP_Dase"/>
</dbReference>
<gene>
    <name evidence="4" type="ORF">D6D13_02830</name>
</gene>
<dbReference type="PANTHER" id="PTHR43142">
    <property type="entry name" value="CARBOXYLIC ESTER HYDROLASE"/>
    <property type="match status" value="1"/>
</dbReference>
<dbReference type="SUPFAM" id="SSF54593">
    <property type="entry name" value="Glyoxalase/Bleomycin resistance protein/Dihydroxybiphenyl dioxygenase"/>
    <property type="match status" value="1"/>
</dbReference>
<dbReference type="GO" id="GO:0016787">
    <property type="term" value="F:hydrolase activity"/>
    <property type="evidence" value="ECO:0007669"/>
    <property type="project" value="UniProtKB-KW"/>
</dbReference>
<dbReference type="PROSITE" id="PS00122">
    <property type="entry name" value="CARBOXYLESTERASE_B_1"/>
    <property type="match status" value="1"/>
</dbReference>
<dbReference type="EMBL" id="QZAS01000007">
    <property type="protein sequence ID" value="THX14714.1"/>
    <property type="molecule type" value="Genomic_DNA"/>
</dbReference>
<dbReference type="InterPro" id="IPR019826">
    <property type="entry name" value="Carboxylesterase_B_AS"/>
</dbReference>
<dbReference type="Gene3D" id="3.40.50.1820">
    <property type="entry name" value="alpha/beta hydrolase"/>
    <property type="match status" value="1"/>
</dbReference>
<organism evidence="4">
    <name type="scientific">Aureobasidium pullulans</name>
    <name type="common">Black yeast</name>
    <name type="synonym">Pullularia pullulans</name>
    <dbReference type="NCBI Taxonomy" id="5580"/>
    <lineage>
        <taxon>Eukaryota</taxon>
        <taxon>Fungi</taxon>
        <taxon>Dikarya</taxon>
        <taxon>Ascomycota</taxon>
        <taxon>Pezizomycotina</taxon>
        <taxon>Dothideomycetes</taxon>
        <taxon>Dothideomycetidae</taxon>
        <taxon>Dothideales</taxon>
        <taxon>Saccotheciaceae</taxon>
        <taxon>Aureobasidium</taxon>
    </lineage>
</organism>
<dbReference type="Gene3D" id="3.10.180.10">
    <property type="entry name" value="2,3-Dihydroxybiphenyl 1,2-Dioxygenase, domain 1"/>
    <property type="match status" value="1"/>
</dbReference>
<dbReference type="PANTHER" id="PTHR43142:SF3">
    <property type="entry name" value="PUTATIVE (AFU_ORTHOLOGUE AFUA_3G09070)-RELATED"/>
    <property type="match status" value="1"/>
</dbReference>
<accession>A0A4S9D707</accession>
<name>A0A4S9D707_AURPU</name>
<dbReference type="Pfam" id="PF00135">
    <property type="entry name" value="COesterase"/>
    <property type="match status" value="1"/>
</dbReference>
<comment type="similarity">
    <text evidence="1">Belongs to the type-B carboxylesterase/lipase family.</text>
</comment>
<feature type="domain" description="Carboxylesterase type B" evidence="3">
    <location>
        <begin position="265"/>
        <end position="725"/>
    </location>
</feature>
<comment type="caution">
    <text evidence="4">The sequence shown here is derived from an EMBL/GenBank/DDBJ whole genome shotgun (WGS) entry which is preliminary data.</text>
</comment>
<dbReference type="SUPFAM" id="SSF53474">
    <property type="entry name" value="alpha/beta-Hydrolases"/>
    <property type="match status" value="1"/>
</dbReference>